<dbReference type="GO" id="GO:0006508">
    <property type="term" value="P:proteolysis"/>
    <property type="evidence" value="ECO:0007669"/>
    <property type="project" value="UniProtKB-KW"/>
</dbReference>
<protein>
    <submittedName>
        <fullName evidence="8">Uncharacterized protein</fullName>
    </submittedName>
</protein>
<dbReference type="eggNOG" id="COG1770">
    <property type="taxonomic scope" value="Bacteria"/>
</dbReference>
<feature type="region of interest" description="Disordered" evidence="5">
    <location>
        <begin position="410"/>
        <end position="461"/>
    </location>
</feature>
<dbReference type="InterPro" id="IPR029058">
    <property type="entry name" value="AB_hydrolase_fold"/>
</dbReference>
<organism evidence="8 9">
    <name type="scientific">Actinobaculum massiliense ACS-171-V-Col2</name>
    <dbReference type="NCBI Taxonomy" id="883066"/>
    <lineage>
        <taxon>Bacteria</taxon>
        <taxon>Bacillati</taxon>
        <taxon>Actinomycetota</taxon>
        <taxon>Actinomycetes</taxon>
        <taxon>Actinomycetales</taxon>
        <taxon>Actinomycetaceae</taxon>
        <taxon>Actinobaculum</taxon>
    </lineage>
</organism>
<keyword evidence="3" id="KW-0378">Hydrolase</keyword>
<dbReference type="EMBL" id="AGWL01000003">
    <property type="protein sequence ID" value="EKU95367.1"/>
    <property type="molecule type" value="Genomic_DNA"/>
</dbReference>
<keyword evidence="4" id="KW-0720">Serine protease</keyword>
<gene>
    <name evidence="8" type="ORF">HMPREF9233_00732</name>
</gene>
<dbReference type="SUPFAM" id="SSF53474">
    <property type="entry name" value="alpha/beta-Hydrolases"/>
    <property type="match status" value="1"/>
</dbReference>
<proteinExistence type="inferred from homology"/>
<comment type="caution">
    <text evidence="8">The sequence shown here is derived from an EMBL/GenBank/DDBJ whole genome shotgun (WGS) entry which is preliminary data.</text>
</comment>
<comment type="similarity">
    <text evidence="1">Belongs to the peptidase S9A family.</text>
</comment>
<dbReference type="PANTHER" id="PTHR11757:SF19">
    <property type="entry name" value="PROLYL ENDOPEPTIDASE-LIKE"/>
    <property type="match status" value="1"/>
</dbReference>
<dbReference type="RefSeq" id="WP_007000938.1">
    <property type="nucleotide sequence ID" value="NZ_JH992955.1"/>
</dbReference>
<evidence type="ECO:0000256" key="1">
    <source>
        <dbReference type="ARBA" id="ARBA00005228"/>
    </source>
</evidence>
<dbReference type="Pfam" id="PF02897">
    <property type="entry name" value="Peptidase_S9_N"/>
    <property type="match status" value="1"/>
</dbReference>
<reference evidence="8 9" key="1">
    <citation type="submission" date="2012-09" db="EMBL/GenBank/DDBJ databases">
        <title>The Genome Sequence of Actinobaculum massiliae ACS-171-V-COL2.</title>
        <authorList>
            <consortium name="The Broad Institute Genome Sequencing Platform"/>
            <person name="Earl A."/>
            <person name="Ward D."/>
            <person name="Feldgarden M."/>
            <person name="Gevers D."/>
            <person name="Saerens B."/>
            <person name="Vaneechoutte M."/>
            <person name="Walker B."/>
            <person name="Young S.K."/>
            <person name="Zeng Q."/>
            <person name="Gargeya S."/>
            <person name="Fitzgerald M."/>
            <person name="Haas B."/>
            <person name="Abouelleil A."/>
            <person name="Alvarado L."/>
            <person name="Arachchi H.M."/>
            <person name="Berlin A."/>
            <person name="Chapman S.B."/>
            <person name="Goldberg J."/>
            <person name="Griggs A."/>
            <person name="Gujja S."/>
            <person name="Hansen M."/>
            <person name="Howarth C."/>
            <person name="Imamovic A."/>
            <person name="Larimer J."/>
            <person name="McCowen C."/>
            <person name="Montmayeur A."/>
            <person name="Murphy C."/>
            <person name="Neiman D."/>
            <person name="Pearson M."/>
            <person name="Priest M."/>
            <person name="Roberts A."/>
            <person name="Saif S."/>
            <person name="Shea T."/>
            <person name="Sisk P."/>
            <person name="Sykes S."/>
            <person name="Wortman J."/>
            <person name="Nusbaum C."/>
            <person name="Birren B."/>
        </authorList>
    </citation>
    <scope>NUCLEOTIDE SEQUENCE [LARGE SCALE GENOMIC DNA]</scope>
    <source>
        <strain evidence="9">ACS-171-V-Col2</strain>
    </source>
</reference>
<keyword evidence="9" id="KW-1185">Reference proteome</keyword>
<dbReference type="InterPro" id="IPR001375">
    <property type="entry name" value="Peptidase_S9_cat"/>
</dbReference>
<evidence type="ECO:0000259" key="6">
    <source>
        <dbReference type="Pfam" id="PF00326"/>
    </source>
</evidence>
<feature type="compositionally biased region" description="Basic and acidic residues" evidence="5">
    <location>
        <begin position="445"/>
        <end position="454"/>
    </location>
</feature>
<dbReference type="PATRIC" id="fig|883066.3.peg.755"/>
<evidence type="ECO:0000313" key="8">
    <source>
        <dbReference type="EMBL" id="EKU95367.1"/>
    </source>
</evidence>
<keyword evidence="2" id="KW-0645">Protease</keyword>
<evidence type="ECO:0000256" key="2">
    <source>
        <dbReference type="ARBA" id="ARBA00022670"/>
    </source>
</evidence>
<dbReference type="AlphaFoldDB" id="K9EWQ4"/>
<name>K9EWQ4_9ACTO</name>
<dbReference type="Gene3D" id="3.40.50.1820">
    <property type="entry name" value="alpha/beta hydrolase"/>
    <property type="match status" value="1"/>
</dbReference>
<feature type="domain" description="Peptidase S9 prolyl oligopeptidase catalytic" evidence="6">
    <location>
        <begin position="588"/>
        <end position="799"/>
    </location>
</feature>
<evidence type="ECO:0000259" key="7">
    <source>
        <dbReference type="Pfam" id="PF02897"/>
    </source>
</evidence>
<dbReference type="HOGENOM" id="CLU_011290_0_1_11"/>
<dbReference type="InterPro" id="IPR023302">
    <property type="entry name" value="Pept_S9A_N"/>
</dbReference>
<feature type="domain" description="Peptidase S9A N-terminal" evidence="7">
    <location>
        <begin position="58"/>
        <end position="523"/>
    </location>
</feature>
<dbReference type="PANTHER" id="PTHR11757">
    <property type="entry name" value="PROTEASE FAMILY S9A OLIGOPEPTIDASE"/>
    <property type="match status" value="1"/>
</dbReference>
<accession>K9EWQ4</accession>
<evidence type="ECO:0000256" key="3">
    <source>
        <dbReference type="ARBA" id="ARBA00022801"/>
    </source>
</evidence>
<evidence type="ECO:0000256" key="5">
    <source>
        <dbReference type="SAM" id="MobiDB-lite"/>
    </source>
</evidence>
<dbReference type="Pfam" id="PF00326">
    <property type="entry name" value="Peptidase_S9"/>
    <property type="match status" value="1"/>
</dbReference>
<dbReference type="GO" id="GO:0004252">
    <property type="term" value="F:serine-type endopeptidase activity"/>
    <property type="evidence" value="ECO:0007669"/>
    <property type="project" value="InterPro"/>
</dbReference>
<sequence length="808" mass="90430">MENFRGIFDGGASGEERLLFNERTEGAALEDVDDAESSHEIQATLWQNPEDSDLSEPPRAKKIPTKRIFHDDVYVENYEWLRDKKDRDVLNLLNAENSFTDATLAHLQPLREQLYGEYKARTVEADTSVPVRSGDWWYYERTWEGREYPAVLRTPARSSQIPVVGGEFEQLVWDGNTLAAGEDFFQTTSFTPSPNGKLGAMGIDFRGGETFTLRVFDIETGFVVDDSVTGMGYGLAWTEDSAGIIYSRVNESWRTWQIWLHPLGAQNDILLYQEDDNQFEIYLEASRNGKWVIVTSESRTNTEVRLFSTANPSDNYVVFPRQPDLEYRVAPAGNQLLIVHNLDNPDFDIASAPMRASRPEEWQTIFTPAAGEHIDGVDAYRDFAVVSMRSGGEAILRVLQRFPRAESADASATSLPAGDDSAQVTDPSATAQPLSDSSEVPESAPLEKEAELSKGKGAAQQRPAYEWHGVVTIPHSAGSTLMLEEDDSWDATEFVYREQSLLLPPTWHAFEPLTGRQRVLKQREVPSYDPSAYVFENVWVTARDGVEIPMTITRHKSVRPDGSNPGFIYGYGAYEVSLDPYFWAGWASYLDRGVVIAWTHVRGGGELGRAWYEGGKLDNKKNTFHDFVDCARWLQESGWVEPGRLAAEGASAGGLLVGAAINEAPELFRTVLAGVPFVDALTTMLKPELPLTAGEWEEWGNPIASKDVYEYMKEYSPVENVRPELYPSVLATTSLNDIRVLYVEPVKWVQVLRETTTNDAARPILLKTEMVAGHSGKSGRYGSWKQRAFDQAWILDQIGATQPLQDRG</sequence>
<dbReference type="STRING" id="202789.GCA_001457435_01398"/>
<dbReference type="Gene3D" id="2.130.10.120">
    <property type="entry name" value="Prolyl oligopeptidase, N-terminal domain"/>
    <property type="match status" value="1"/>
</dbReference>
<dbReference type="InterPro" id="IPR002470">
    <property type="entry name" value="Peptidase_S9A"/>
</dbReference>
<evidence type="ECO:0000256" key="4">
    <source>
        <dbReference type="ARBA" id="ARBA00022825"/>
    </source>
</evidence>
<dbReference type="Proteomes" id="UP000009888">
    <property type="component" value="Unassembled WGS sequence"/>
</dbReference>
<evidence type="ECO:0000313" key="9">
    <source>
        <dbReference type="Proteomes" id="UP000009888"/>
    </source>
</evidence>
<dbReference type="InterPro" id="IPR051543">
    <property type="entry name" value="Serine_Peptidase_S9A"/>
</dbReference>
<dbReference type="SUPFAM" id="SSF50993">
    <property type="entry name" value="Peptidase/esterase 'gauge' domain"/>
    <property type="match status" value="1"/>
</dbReference>
<feature type="compositionally biased region" description="Polar residues" evidence="5">
    <location>
        <begin position="422"/>
        <end position="440"/>
    </location>
</feature>
<dbReference type="PRINTS" id="PR00862">
    <property type="entry name" value="PROLIGOPTASE"/>
</dbReference>